<evidence type="ECO:0000256" key="1">
    <source>
        <dbReference type="ARBA" id="ARBA00022737"/>
    </source>
</evidence>
<dbReference type="PANTHER" id="PTHR22845:SF5">
    <property type="entry name" value="APOPTOTIC PROTEASE-ACTIVATING FACTOR 1"/>
    <property type="match status" value="1"/>
</dbReference>
<dbReference type="GeneID" id="6750363"/>
<dbReference type="EMBL" id="DS985242">
    <property type="protein sequence ID" value="EDV27314.1"/>
    <property type="molecule type" value="Genomic_DNA"/>
</dbReference>
<organism evidence="3 4">
    <name type="scientific">Trichoplax adhaerens</name>
    <name type="common">Trichoplax reptans</name>
    <dbReference type="NCBI Taxonomy" id="10228"/>
    <lineage>
        <taxon>Eukaryota</taxon>
        <taxon>Metazoa</taxon>
        <taxon>Placozoa</taxon>
        <taxon>Uniplacotomia</taxon>
        <taxon>Trichoplacea</taxon>
        <taxon>Trichoplacidae</taxon>
        <taxon>Trichoplax</taxon>
    </lineage>
</organism>
<dbReference type="PANTHER" id="PTHR22845">
    <property type="entry name" value="APOPTOTIC PROTEASE-ACTIVATING FACTOR 1"/>
    <property type="match status" value="1"/>
</dbReference>
<dbReference type="KEGG" id="tad:TRIADDRAFT_52881"/>
<accession>B3RMQ0</accession>
<dbReference type="Gene3D" id="1.25.40.370">
    <property type="match status" value="1"/>
</dbReference>
<name>B3RMQ0_TRIAD</name>
<proteinExistence type="predicted"/>
<dbReference type="PhylomeDB" id="B3RMQ0"/>
<keyword evidence="1" id="KW-0677">Repeat</keyword>
<dbReference type="CTD" id="6750363"/>
<dbReference type="InterPro" id="IPR041452">
    <property type="entry name" value="APAF1_C"/>
</dbReference>
<dbReference type="InParanoid" id="B3RMQ0"/>
<dbReference type="Pfam" id="PF17908">
    <property type="entry name" value="APAF1_C"/>
    <property type="match status" value="1"/>
</dbReference>
<sequence>MTTFKRPRLDGMTSASSLSYAKELDKCLSDYLQQIWERINACDETMKNHILQLSIFEKGIPIPLTTISTFWEMSEDLLFIQRCQVKCQQRWHTLTDDGYMHQQLVNHAIAANDFKTVNDLLTNLHWIEVKFKACHCLSDLLRDYDICEGRLDESDWLKMQPFAQLFRQYGSFLDIGKDDLIQFTLEHTADNELHHQAWQMAMERQAMKIGRTYFELKYQNEIRVKPPWEQCIHLPCTLNERLRLYIRCSNPEFGKLRMVTCTDREIYVTDFNKIVTFNAYRGCSAKISPNGKIIAYVWHIEKQVWLHFVRVTRKADKPSPFLKCNEIEFSPNDNDVIISWNGRKVQVWKLVDEIFHSDKTWIAHHNDILLCQFVEGGQKLITWCLFKQQYTPLNDPGQFIPKALGLSWNTELKVWSTENYRELQKIKLKYTLFRNQFVGLPTVLFQFECTKYVNNDLLLVDCSSSVSDHKYYTVPLHDYNDKNGIVIENCRPPSEYQCQYLDNMDKVSIFDNGKGLAGLYLQEIKIYLYERNGMVPYQTIDLGADILWRSFQFVPGADNRFIFADTERCYLVAIKDDKDPKQSNHSIPAVFGDVQCQRLEFIDGVIVCAKIISTTDGERFLQVYKGDDFQLIDQTILRHGRRADVGVNCHLFKDWNYVAIVYFIEQRQESRLYFSITLKDLDNLSEDMWTVHHKLKLDKFPEMHYYKYRKKDNRLIIYRSRTNIYALVWILNCSNGETLATFYMRSCDTMKIMHLFNRYLIAASAGGQIHTVWKLDSNSIEILEKIQPDLNDISLLSVSHVDITDTGPKVQTISVPKHNEYFDGWHIEFEKPMTKNGVEIYRVENDQRQLIQSMTNLSGQSLFIVRNGKDFTAYNSNNNLLMKVYRGKYCYPSQPLEYEVQLWSDNDHTLATYYDETIRLYTIEHEHWFHTIQSKELKDLKFIQISNEFSLWAYKTLCSCPYYIKPVLPSLAFRQQKVRFNEGDLINQGYSDEITTVADVHTSCQLEENAQSISKNTFQSQETAQDNQEDVPHQRPLLSGDNLKTFALEKTSELFVPFFQFEINYSMPVYWQKSNSKPENALDIEKKTVKTPFNFKPKKAAEIDWTTTMKQQFNSKPENELEIEEKKMEQLFNSKLRNEPKEDWLSNKPLQKSKEENTPEIEWKTLKQHEESVRKFDKNTTLRRNEGNETSVMKLLDLLDEEGEIPVDVLPLQTIFLISDEGKETLAENLPILTEEEKEAPVEKFPVLGSEEKECPVEKLLDMTHTFEENTQDGRINNENTQDNIVINNDNMQHCHINNKDIQDSHPYKENTQQRRASEIRKRQISYYSVIEII</sequence>
<feature type="domain" description="APAF-1 helical" evidence="2">
    <location>
        <begin position="79"/>
        <end position="204"/>
    </location>
</feature>
<evidence type="ECO:0000259" key="2">
    <source>
        <dbReference type="Pfam" id="PF17908"/>
    </source>
</evidence>
<protein>
    <recommendedName>
        <fullName evidence="2">APAF-1 helical domain-containing protein</fullName>
    </recommendedName>
</protein>
<evidence type="ECO:0000313" key="4">
    <source>
        <dbReference type="Proteomes" id="UP000009022"/>
    </source>
</evidence>
<dbReference type="SUPFAM" id="SSF50978">
    <property type="entry name" value="WD40 repeat-like"/>
    <property type="match status" value="1"/>
</dbReference>
<dbReference type="Proteomes" id="UP000009022">
    <property type="component" value="Unassembled WGS sequence"/>
</dbReference>
<dbReference type="RefSeq" id="XP_002109148.1">
    <property type="nucleotide sequence ID" value="XM_002109112.1"/>
</dbReference>
<gene>
    <name evidence="3" type="ORF">TRIADDRAFT_52881</name>
</gene>
<keyword evidence="4" id="KW-1185">Reference proteome</keyword>
<reference evidence="3 4" key="1">
    <citation type="journal article" date="2008" name="Nature">
        <title>The Trichoplax genome and the nature of placozoans.</title>
        <authorList>
            <person name="Srivastava M."/>
            <person name="Begovic E."/>
            <person name="Chapman J."/>
            <person name="Putnam N.H."/>
            <person name="Hellsten U."/>
            <person name="Kawashima T."/>
            <person name="Kuo A."/>
            <person name="Mitros T."/>
            <person name="Salamov A."/>
            <person name="Carpenter M.L."/>
            <person name="Signorovitch A.Y."/>
            <person name="Moreno M.A."/>
            <person name="Kamm K."/>
            <person name="Grimwood J."/>
            <person name="Schmutz J."/>
            <person name="Shapiro H."/>
            <person name="Grigoriev I.V."/>
            <person name="Buss L.W."/>
            <person name="Schierwater B."/>
            <person name="Dellaporta S.L."/>
            <person name="Rokhsar D.S."/>
        </authorList>
    </citation>
    <scope>NUCLEOTIDE SEQUENCE [LARGE SCALE GENOMIC DNA]</scope>
    <source>
        <strain evidence="3 4">Grell-BS-1999</strain>
    </source>
</reference>
<dbReference type="InterPro" id="IPR036322">
    <property type="entry name" value="WD40_repeat_dom_sf"/>
</dbReference>
<evidence type="ECO:0000313" key="3">
    <source>
        <dbReference type="EMBL" id="EDV27314.1"/>
    </source>
</evidence>
<dbReference type="HOGENOM" id="CLU_258870_0_0_1"/>